<comment type="catalytic activity">
    <reaction evidence="10 11">
        <text>7-carboxy-7-carbaguanine + NH4(+) + 2 ATP = 7-cyano-7-carbaguanine + 2 AMP + 2 diphosphate + 2 H(+)</text>
        <dbReference type="Rhea" id="RHEA:27982"/>
        <dbReference type="ChEBI" id="CHEBI:15378"/>
        <dbReference type="ChEBI" id="CHEBI:28938"/>
        <dbReference type="ChEBI" id="CHEBI:30616"/>
        <dbReference type="ChEBI" id="CHEBI:33019"/>
        <dbReference type="ChEBI" id="CHEBI:45075"/>
        <dbReference type="ChEBI" id="CHEBI:61036"/>
        <dbReference type="ChEBI" id="CHEBI:456215"/>
        <dbReference type="EC" id="6.3.4.20"/>
    </reaction>
</comment>
<protein>
    <recommendedName>
        <fullName evidence="9 11">7-cyano-7-deazaguanine synthase</fullName>
        <ecNumber evidence="9 11">6.3.4.20</ecNumber>
    </recommendedName>
    <alternativeName>
        <fullName evidence="11">7-cyano-7-carbaguanine synthase</fullName>
    </alternativeName>
    <alternativeName>
        <fullName evidence="11">PreQ(0) synthase</fullName>
    </alternativeName>
    <alternativeName>
        <fullName evidence="11">Queuosine biosynthesis protein QueC</fullName>
    </alternativeName>
</protein>
<dbReference type="CDD" id="cd01995">
    <property type="entry name" value="QueC-like"/>
    <property type="match status" value="1"/>
</dbReference>
<evidence type="ECO:0000256" key="3">
    <source>
        <dbReference type="ARBA" id="ARBA00022723"/>
    </source>
</evidence>
<feature type="binding site" evidence="11">
    <location>
        <position position="215"/>
    </location>
    <ligand>
        <name>Zn(2+)</name>
        <dbReference type="ChEBI" id="CHEBI:29105"/>
    </ligand>
</feature>
<dbReference type="Proteomes" id="UP000254156">
    <property type="component" value="Unassembled WGS sequence"/>
</dbReference>
<dbReference type="Pfam" id="PF06508">
    <property type="entry name" value="QueC"/>
    <property type="match status" value="1"/>
</dbReference>
<evidence type="ECO:0000256" key="10">
    <source>
        <dbReference type="ARBA" id="ARBA00047890"/>
    </source>
</evidence>
<dbReference type="SUPFAM" id="SSF52402">
    <property type="entry name" value="Adenine nucleotide alpha hydrolases-like"/>
    <property type="match status" value="1"/>
</dbReference>
<dbReference type="AlphaFoldDB" id="A0A379EAM7"/>
<evidence type="ECO:0000256" key="7">
    <source>
        <dbReference type="ARBA" id="ARBA00022840"/>
    </source>
</evidence>
<evidence type="ECO:0000256" key="2">
    <source>
        <dbReference type="ARBA" id="ARBA00022598"/>
    </source>
</evidence>
<evidence type="ECO:0000313" key="12">
    <source>
        <dbReference type="EMBL" id="SUB89746.1"/>
    </source>
</evidence>
<dbReference type="UniPathway" id="UPA00391"/>
<dbReference type="GO" id="GO:0005524">
    <property type="term" value="F:ATP binding"/>
    <property type="evidence" value="ECO:0007669"/>
    <property type="project" value="UniProtKB-UniRule"/>
</dbReference>
<evidence type="ECO:0000256" key="4">
    <source>
        <dbReference type="ARBA" id="ARBA00022741"/>
    </source>
</evidence>
<organism evidence="12 13">
    <name type="scientific">Porphyromonas macacae</name>
    <dbReference type="NCBI Taxonomy" id="28115"/>
    <lineage>
        <taxon>Bacteria</taxon>
        <taxon>Pseudomonadati</taxon>
        <taxon>Bacteroidota</taxon>
        <taxon>Bacteroidia</taxon>
        <taxon>Bacteroidales</taxon>
        <taxon>Porphyromonadaceae</taxon>
        <taxon>Porphyromonas</taxon>
    </lineage>
</organism>
<dbReference type="PANTHER" id="PTHR42914:SF1">
    <property type="entry name" value="7-CYANO-7-DEAZAGUANINE SYNTHASE"/>
    <property type="match status" value="1"/>
</dbReference>
<evidence type="ECO:0000256" key="8">
    <source>
        <dbReference type="ARBA" id="ARBA00037993"/>
    </source>
</evidence>
<evidence type="ECO:0000256" key="6">
    <source>
        <dbReference type="ARBA" id="ARBA00022833"/>
    </source>
</evidence>
<reference evidence="12 13" key="1">
    <citation type="submission" date="2018-06" db="EMBL/GenBank/DDBJ databases">
        <authorList>
            <consortium name="Pathogen Informatics"/>
            <person name="Doyle S."/>
        </authorList>
    </citation>
    <scope>NUCLEOTIDE SEQUENCE [LARGE SCALE GENOMIC DNA]</scope>
    <source>
        <strain evidence="12 13">NCTC11632</strain>
    </source>
</reference>
<dbReference type="InterPro" id="IPR018317">
    <property type="entry name" value="QueC"/>
</dbReference>
<dbReference type="GO" id="GO:0008270">
    <property type="term" value="F:zinc ion binding"/>
    <property type="evidence" value="ECO:0007669"/>
    <property type="project" value="UniProtKB-UniRule"/>
</dbReference>
<dbReference type="PANTHER" id="PTHR42914">
    <property type="entry name" value="7-CYANO-7-DEAZAGUANINE SYNTHASE"/>
    <property type="match status" value="1"/>
</dbReference>
<dbReference type="GO" id="GO:0016879">
    <property type="term" value="F:ligase activity, forming carbon-nitrogen bonds"/>
    <property type="evidence" value="ECO:0007669"/>
    <property type="project" value="UniProtKB-UniRule"/>
</dbReference>
<dbReference type="InterPro" id="IPR014729">
    <property type="entry name" value="Rossmann-like_a/b/a_fold"/>
</dbReference>
<dbReference type="Gene3D" id="3.40.50.620">
    <property type="entry name" value="HUPs"/>
    <property type="match status" value="1"/>
</dbReference>
<evidence type="ECO:0000256" key="9">
    <source>
        <dbReference type="ARBA" id="ARBA00039149"/>
    </source>
</evidence>
<dbReference type="NCBIfam" id="TIGR00364">
    <property type="entry name" value="7-cyano-7-deazaguanine synthase QueC"/>
    <property type="match status" value="1"/>
</dbReference>
<gene>
    <name evidence="11 12" type="primary">queC</name>
    <name evidence="12" type="ORF">NCTC11632_01872</name>
</gene>
<name>A0A379EAM7_9PORP</name>
<feature type="binding site" evidence="11">
    <location>
        <position position="218"/>
    </location>
    <ligand>
        <name>Zn(2+)</name>
        <dbReference type="ChEBI" id="CHEBI:29105"/>
    </ligand>
</feature>
<feature type="binding site" evidence="11">
    <location>
        <position position="212"/>
    </location>
    <ligand>
        <name>Zn(2+)</name>
        <dbReference type="ChEBI" id="CHEBI:29105"/>
    </ligand>
</feature>
<comment type="cofactor">
    <cofactor evidence="11">
        <name>Zn(2+)</name>
        <dbReference type="ChEBI" id="CHEBI:29105"/>
    </cofactor>
    <text evidence="11">Binds 1 zinc ion per subunit.</text>
</comment>
<dbReference type="GO" id="GO:0008616">
    <property type="term" value="P:tRNA queuosine(34) biosynthetic process"/>
    <property type="evidence" value="ECO:0007669"/>
    <property type="project" value="UniProtKB-UniRule"/>
</dbReference>
<evidence type="ECO:0000256" key="11">
    <source>
        <dbReference type="HAMAP-Rule" id="MF_01633"/>
    </source>
</evidence>
<dbReference type="HAMAP" id="MF_01633">
    <property type="entry name" value="QueC"/>
    <property type="match status" value="1"/>
</dbReference>
<keyword evidence="4 11" id="KW-0547">Nucleotide-binding</keyword>
<keyword evidence="7 11" id="KW-0067">ATP-binding</keyword>
<feature type="binding site" evidence="11">
    <location>
        <begin position="29"/>
        <end position="39"/>
    </location>
    <ligand>
        <name>ATP</name>
        <dbReference type="ChEBI" id="CHEBI:30616"/>
    </ligand>
</feature>
<keyword evidence="6 11" id="KW-0862">Zinc</keyword>
<sequence>MVAASIVYLCMEENKKKMDEKNKNGLIVLSGGMDSVTLLYDKQDEIAMAVTFNYGSKHNAREIPFARLHSERLKIPHIVIDLDFMNKYFRSDLLQNGGNIPMGEYNEENMRNTVVPFRNGIMLSIAAGLAESYDLDKLFIANHFGDHAIYPDCRAAFIAPMSEAVTQGTSNGIKIIAPYTNIDKGQIAIIGKRLGLNYAETWSCYCGSEVQCGTCGTCIERREAMRQAGIDDPTTYLH</sequence>
<proteinExistence type="inferred from homology"/>
<keyword evidence="3 11" id="KW-0479">Metal-binding</keyword>
<keyword evidence="5 11" id="KW-0671">Queuosine biosynthesis</keyword>
<feature type="binding site" evidence="11">
    <location>
        <position position="204"/>
    </location>
    <ligand>
        <name>Zn(2+)</name>
        <dbReference type="ChEBI" id="CHEBI:29105"/>
    </ligand>
</feature>
<dbReference type="EMBL" id="UGTF01000002">
    <property type="protein sequence ID" value="SUB89746.1"/>
    <property type="molecule type" value="Genomic_DNA"/>
</dbReference>
<comment type="similarity">
    <text evidence="8 11">Belongs to the QueC family.</text>
</comment>
<comment type="function">
    <text evidence="11">Catalyzes the ATP-dependent conversion of 7-carboxy-7-deazaguanine (CDG) to 7-cyano-7-deazaguanine (preQ(0)).</text>
</comment>
<dbReference type="PIRSF" id="PIRSF006293">
    <property type="entry name" value="ExsB"/>
    <property type="match status" value="1"/>
</dbReference>
<keyword evidence="2 11" id="KW-0436">Ligase</keyword>
<dbReference type="EC" id="6.3.4.20" evidence="9 11"/>
<evidence type="ECO:0000256" key="5">
    <source>
        <dbReference type="ARBA" id="ARBA00022785"/>
    </source>
</evidence>
<accession>A0A379EAM7</accession>
<comment type="pathway">
    <text evidence="1 11">Purine metabolism; 7-cyano-7-deazaguanine biosynthesis.</text>
</comment>
<evidence type="ECO:0000313" key="13">
    <source>
        <dbReference type="Proteomes" id="UP000254156"/>
    </source>
</evidence>
<evidence type="ECO:0000256" key="1">
    <source>
        <dbReference type="ARBA" id="ARBA00005061"/>
    </source>
</evidence>